<name>A0A1F6MCX7_9BACT</name>
<dbReference type="SMART" id="SM00855">
    <property type="entry name" value="PGAM"/>
    <property type="match status" value="1"/>
</dbReference>
<sequence>MGWPKLLVLVRHAESEGNTKTVEERTAFEVSTHAYDLTPRGREQARITGEYLRRTYGDFDTYYSSYYKRAKETLRIMYPEPRHFEDSRLAEGQRGIWHIMTTDEVAKIFPKEAARKNREGLYHHRPLGGENWADIELRIHSFLGTLARDGDGQKVLVVVHGHWLILFQRLIHHFCIDEAERRYRGGVFGNASVTVYNGIERDGKPRLVLEKENILPWEGKI</sequence>
<accession>A0A1F6MCX7</accession>
<dbReference type="GO" id="GO:0004619">
    <property type="term" value="F:phosphoglycerate mutase activity"/>
    <property type="evidence" value="ECO:0007669"/>
    <property type="project" value="UniProtKB-EC"/>
</dbReference>
<evidence type="ECO:0000256" key="3">
    <source>
        <dbReference type="ARBA" id="ARBA00023152"/>
    </source>
</evidence>
<comment type="caution">
    <text evidence="6">The sequence shown here is derived from an EMBL/GenBank/DDBJ whole genome shotgun (WGS) entry which is preliminary data.</text>
</comment>
<feature type="binding site" evidence="5">
    <location>
        <position position="69"/>
    </location>
    <ligand>
        <name>substrate</name>
    </ligand>
</feature>
<dbReference type="Proteomes" id="UP000177953">
    <property type="component" value="Unassembled WGS sequence"/>
</dbReference>
<evidence type="ECO:0000256" key="2">
    <source>
        <dbReference type="ARBA" id="ARBA00012028"/>
    </source>
</evidence>
<evidence type="ECO:0000256" key="1">
    <source>
        <dbReference type="ARBA" id="ARBA00006717"/>
    </source>
</evidence>
<evidence type="ECO:0000313" key="6">
    <source>
        <dbReference type="EMBL" id="OGH69486.1"/>
    </source>
</evidence>
<keyword evidence="4" id="KW-0413">Isomerase</keyword>
<dbReference type="InterPro" id="IPR013078">
    <property type="entry name" value="His_Pase_superF_clade-1"/>
</dbReference>
<dbReference type="InterPro" id="IPR029033">
    <property type="entry name" value="His_PPase_superfam"/>
</dbReference>
<reference evidence="6 7" key="1">
    <citation type="journal article" date="2016" name="Nat. Commun.">
        <title>Thousands of microbial genomes shed light on interconnected biogeochemical processes in an aquifer system.</title>
        <authorList>
            <person name="Anantharaman K."/>
            <person name="Brown C.T."/>
            <person name="Hug L.A."/>
            <person name="Sharon I."/>
            <person name="Castelle C.J."/>
            <person name="Probst A.J."/>
            <person name="Thomas B.C."/>
            <person name="Singh A."/>
            <person name="Wilkins M.J."/>
            <person name="Karaoz U."/>
            <person name="Brodie E.L."/>
            <person name="Williams K.H."/>
            <person name="Hubbard S.S."/>
            <person name="Banfield J.F."/>
        </authorList>
    </citation>
    <scope>NUCLEOTIDE SEQUENCE [LARGE SCALE GENOMIC DNA]</scope>
</reference>
<evidence type="ECO:0000256" key="5">
    <source>
        <dbReference type="PIRSR" id="PIRSR613078-2"/>
    </source>
</evidence>
<comment type="similarity">
    <text evidence="1">Belongs to the phosphoglycerate mutase family. BPG-dependent PGAM subfamily.</text>
</comment>
<evidence type="ECO:0000256" key="4">
    <source>
        <dbReference type="ARBA" id="ARBA00023235"/>
    </source>
</evidence>
<dbReference type="EMBL" id="MFPU01000037">
    <property type="protein sequence ID" value="OGH69486.1"/>
    <property type="molecule type" value="Genomic_DNA"/>
</dbReference>
<evidence type="ECO:0000313" key="7">
    <source>
        <dbReference type="Proteomes" id="UP000177953"/>
    </source>
</evidence>
<dbReference type="Pfam" id="PF00300">
    <property type="entry name" value="His_Phos_1"/>
    <property type="match status" value="1"/>
</dbReference>
<proteinExistence type="inferred from homology"/>
<gene>
    <name evidence="6" type="ORF">A2754_03860</name>
</gene>
<dbReference type="PANTHER" id="PTHR11931">
    <property type="entry name" value="PHOSPHOGLYCERATE MUTASE"/>
    <property type="match status" value="1"/>
</dbReference>
<feature type="binding site" evidence="5">
    <location>
        <begin position="11"/>
        <end position="18"/>
    </location>
    <ligand>
        <name>substrate</name>
    </ligand>
</feature>
<dbReference type="InterPro" id="IPR005952">
    <property type="entry name" value="Phosphogly_mut1"/>
</dbReference>
<dbReference type="SUPFAM" id="SSF53254">
    <property type="entry name" value="Phosphoglycerate mutase-like"/>
    <property type="match status" value="1"/>
</dbReference>
<dbReference type="AlphaFoldDB" id="A0A1F6MCX7"/>
<organism evidence="6 7">
    <name type="scientific">Candidatus Magasanikbacteria bacterium RIFCSPHIGHO2_01_FULL_47_8</name>
    <dbReference type="NCBI Taxonomy" id="1798673"/>
    <lineage>
        <taxon>Bacteria</taxon>
        <taxon>Candidatus Magasanikiibacteriota</taxon>
    </lineage>
</organism>
<dbReference type="GO" id="GO:0006096">
    <property type="term" value="P:glycolytic process"/>
    <property type="evidence" value="ECO:0007669"/>
    <property type="project" value="UniProtKB-KW"/>
</dbReference>
<protein>
    <recommendedName>
        <fullName evidence="2">phosphoglycerate mutase (2,3-diphosphoglycerate-dependent)</fullName>
        <ecNumber evidence="2">5.4.2.11</ecNumber>
    </recommendedName>
</protein>
<dbReference type="CDD" id="cd07067">
    <property type="entry name" value="HP_PGM_like"/>
    <property type="match status" value="1"/>
</dbReference>
<keyword evidence="3" id="KW-0324">Glycolysis</keyword>
<dbReference type="Gene3D" id="3.40.50.1240">
    <property type="entry name" value="Phosphoglycerate mutase-like"/>
    <property type="match status" value="1"/>
</dbReference>
<dbReference type="EC" id="5.4.2.11" evidence="2"/>